<name>A0ABW8TKC1_9CLOT</name>
<keyword evidence="3" id="KW-1185">Reference proteome</keyword>
<comment type="caution">
    <text evidence="2">The sequence shown here is derived from an EMBL/GenBank/DDBJ whole genome shotgun (WGS) entry which is preliminary data.</text>
</comment>
<dbReference type="Proteomes" id="UP001623592">
    <property type="component" value="Unassembled WGS sequence"/>
</dbReference>
<evidence type="ECO:0000313" key="3">
    <source>
        <dbReference type="Proteomes" id="UP001623592"/>
    </source>
</evidence>
<gene>
    <name evidence="2" type="ORF">ACJDT4_21420</name>
</gene>
<dbReference type="EMBL" id="JBJIAA010000023">
    <property type="protein sequence ID" value="MFL0252972.1"/>
    <property type="molecule type" value="Genomic_DNA"/>
</dbReference>
<feature type="transmembrane region" description="Helical" evidence="1">
    <location>
        <begin position="212"/>
        <end position="238"/>
    </location>
</feature>
<feature type="transmembrane region" description="Helical" evidence="1">
    <location>
        <begin position="12"/>
        <end position="31"/>
    </location>
</feature>
<feature type="transmembrane region" description="Helical" evidence="1">
    <location>
        <begin position="96"/>
        <end position="117"/>
    </location>
</feature>
<keyword evidence="1" id="KW-1133">Transmembrane helix</keyword>
<keyword evidence="1" id="KW-0472">Membrane</keyword>
<keyword evidence="1" id="KW-0812">Transmembrane</keyword>
<organism evidence="2 3">
    <name type="scientific">Clostridium neuense</name>
    <dbReference type="NCBI Taxonomy" id="1728934"/>
    <lineage>
        <taxon>Bacteria</taxon>
        <taxon>Bacillati</taxon>
        <taxon>Bacillota</taxon>
        <taxon>Clostridia</taxon>
        <taxon>Eubacteriales</taxon>
        <taxon>Clostridiaceae</taxon>
        <taxon>Clostridium</taxon>
    </lineage>
</organism>
<feature type="transmembrane region" description="Helical" evidence="1">
    <location>
        <begin position="172"/>
        <end position="192"/>
    </location>
</feature>
<sequence length="244" mass="27379">MIKMLKMELYEFRHDFICLFMIVIPLAYGMFSGSGYMEDNYFNLKQGGYEVLMAMLHDAPATCLLISAFPALLIGKSFSNRTIVPKITAGNSRSNVFFSKAISILSISAIATIVYSISGAAAVTLKYGWNAPAFGSIFTLIKIMICTILLYSVIFSIIIFWAVIFKDTIRTIIASVITIFINAIYIAYGRGWKMPISMHPMIVLRRILQSNSLVQFMGFSLYAAVLLSVILILSYTIFRRCELK</sequence>
<evidence type="ECO:0000313" key="2">
    <source>
        <dbReference type="EMBL" id="MFL0252972.1"/>
    </source>
</evidence>
<dbReference type="RefSeq" id="WP_406789631.1">
    <property type="nucleotide sequence ID" value="NZ_JBJIAA010000023.1"/>
</dbReference>
<accession>A0ABW8TKC1</accession>
<feature type="transmembrane region" description="Helical" evidence="1">
    <location>
        <begin position="137"/>
        <end position="165"/>
    </location>
</feature>
<feature type="transmembrane region" description="Helical" evidence="1">
    <location>
        <begin position="51"/>
        <end position="75"/>
    </location>
</feature>
<proteinExistence type="predicted"/>
<protein>
    <submittedName>
        <fullName evidence="2">ABC transporter permease</fullName>
    </submittedName>
</protein>
<evidence type="ECO:0000256" key="1">
    <source>
        <dbReference type="SAM" id="Phobius"/>
    </source>
</evidence>
<reference evidence="2 3" key="1">
    <citation type="submission" date="2024-11" db="EMBL/GenBank/DDBJ databases">
        <authorList>
            <person name="Heng Y.C."/>
            <person name="Lim A.C.H."/>
            <person name="Lee J.K.Y."/>
            <person name="Kittelmann S."/>
        </authorList>
    </citation>
    <scope>NUCLEOTIDE SEQUENCE [LARGE SCALE GENOMIC DNA]</scope>
    <source>
        <strain evidence="2 3">WILCCON 0114</strain>
    </source>
</reference>